<dbReference type="Proteomes" id="UP000015101">
    <property type="component" value="Unassembled WGS sequence"/>
</dbReference>
<sequence>MSETCEGSFMLGEDKKLKGASEHVALIRGIRAIHPAVTHLPPLDAPLVGNTDPLLTIIPDQIISSTPICNLDYCVNFGLAFTRLSTCKLERMLCGYKERLKENTIADEFVTTSPSNRPACLNFKLLLVNSSQSCENSSYYFLSD</sequence>
<evidence type="ECO:0000313" key="2">
    <source>
        <dbReference type="EnsemblMetazoa" id="HelroP171639"/>
    </source>
</evidence>
<dbReference type="EMBL" id="AMQM01003909">
    <property type="status" value="NOT_ANNOTATED_CDS"/>
    <property type="molecule type" value="Genomic_DNA"/>
</dbReference>
<dbReference type="GeneID" id="20203728"/>
<dbReference type="HOGENOM" id="CLU_1798533_0_0_1"/>
<dbReference type="RefSeq" id="XP_009016595.1">
    <property type="nucleotide sequence ID" value="XM_009018347.1"/>
</dbReference>
<gene>
    <name evidence="2" type="primary">20203728</name>
    <name evidence="1" type="ORF">HELRODRAFT_171639</name>
</gene>
<reference evidence="2" key="3">
    <citation type="submission" date="2015-06" db="UniProtKB">
        <authorList>
            <consortium name="EnsemblMetazoa"/>
        </authorList>
    </citation>
    <scope>IDENTIFICATION</scope>
</reference>
<dbReference type="KEGG" id="hro:HELRODRAFT_171639"/>
<dbReference type="AlphaFoldDB" id="T1F4H9"/>
<evidence type="ECO:0000313" key="3">
    <source>
        <dbReference type="Proteomes" id="UP000015101"/>
    </source>
</evidence>
<reference evidence="1 3" key="2">
    <citation type="journal article" date="2013" name="Nature">
        <title>Insights into bilaterian evolution from three spiralian genomes.</title>
        <authorList>
            <person name="Simakov O."/>
            <person name="Marletaz F."/>
            <person name="Cho S.J."/>
            <person name="Edsinger-Gonzales E."/>
            <person name="Havlak P."/>
            <person name="Hellsten U."/>
            <person name="Kuo D.H."/>
            <person name="Larsson T."/>
            <person name="Lv J."/>
            <person name="Arendt D."/>
            <person name="Savage R."/>
            <person name="Osoegawa K."/>
            <person name="de Jong P."/>
            <person name="Grimwood J."/>
            <person name="Chapman J.A."/>
            <person name="Shapiro H."/>
            <person name="Aerts A."/>
            <person name="Otillar R.P."/>
            <person name="Terry A.Y."/>
            <person name="Boore J.L."/>
            <person name="Grigoriev I.V."/>
            <person name="Lindberg D.R."/>
            <person name="Seaver E.C."/>
            <person name="Weisblat D.A."/>
            <person name="Putnam N.H."/>
            <person name="Rokhsar D.S."/>
        </authorList>
    </citation>
    <scope>NUCLEOTIDE SEQUENCE</scope>
</reference>
<dbReference type="InParanoid" id="T1F4H9"/>
<proteinExistence type="predicted"/>
<keyword evidence="3" id="KW-1185">Reference proteome</keyword>
<reference evidence="3" key="1">
    <citation type="submission" date="2012-12" db="EMBL/GenBank/DDBJ databases">
        <authorList>
            <person name="Hellsten U."/>
            <person name="Grimwood J."/>
            <person name="Chapman J.A."/>
            <person name="Shapiro H."/>
            <person name="Aerts A."/>
            <person name="Otillar R.P."/>
            <person name="Terry A.Y."/>
            <person name="Boore J.L."/>
            <person name="Simakov O."/>
            <person name="Marletaz F."/>
            <person name="Cho S.-J."/>
            <person name="Edsinger-Gonzales E."/>
            <person name="Havlak P."/>
            <person name="Kuo D.-H."/>
            <person name="Larsson T."/>
            <person name="Lv J."/>
            <person name="Arendt D."/>
            <person name="Savage R."/>
            <person name="Osoegawa K."/>
            <person name="de Jong P."/>
            <person name="Lindberg D.R."/>
            <person name="Seaver E.C."/>
            <person name="Weisblat D.A."/>
            <person name="Putnam N.H."/>
            <person name="Grigoriev I.V."/>
            <person name="Rokhsar D.S."/>
        </authorList>
    </citation>
    <scope>NUCLEOTIDE SEQUENCE</scope>
</reference>
<evidence type="ECO:0000313" key="1">
    <source>
        <dbReference type="EMBL" id="ESO05280.1"/>
    </source>
</evidence>
<organism evidence="2 3">
    <name type="scientific">Helobdella robusta</name>
    <name type="common">Californian leech</name>
    <dbReference type="NCBI Taxonomy" id="6412"/>
    <lineage>
        <taxon>Eukaryota</taxon>
        <taxon>Metazoa</taxon>
        <taxon>Spiralia</taxon>
        <taxon>Lophotrochozoa</taxon>
        <taxon>Annelida</taxon>
        <taxon>Clitellata</taxon>
        <taxon>Hirudinea</taxon>
        <taxon>Rhynchobdellida</taxon>
        <taxon>Glossiphoniidae</taxon>
        <taxon>Helobdella</taxon>
    </lineage>
</organism>
<dbReference type="EnsemblMetazoa" id="HelroT171639">
    <property type="protein sequence ID" value="HelroP171639"/>
    <property type="gene ID" value="HelroG171639"/>
</dbReference>
<accession>T1F4H9</accession>
<protein>
    <submittedName>
        <fullName evidence="1 2">Uncharacterized protein</fullName>
    </submittedName>
</protein>
<dbReference type="CTD" id="20203728"/>
<dbReference type="EMBL" id="KB096365">
    <property type="protein sequence ID" value="ESO05280.1"/>
    <property type="molecule type" value="Genomic_DNA"/>
</dbReference>
<name>T1F4H9_HELRO</name>